<feature type="region of interest" description="Disordered" evidence="1">
    <location>
        <begin position="162"/>
        <end position="200"/>
    </location>
</feature>
<feature type="compositionally biased region" description="Polar residues" evidence="1">
    <location>
        <begin position="162"/>
        <end position="185"/>
    </location>
</feature>
<accession>A0A8I2ZEB8</accession>
<feature type="compositionally biased region" description="Polar residues" evidence="1">
    <location>
        <begin position="86"/>
        <end position="97"/>
    </location>
</feature>
<evidence type="ECO:0000313" key="2">
    <source>
        <dbReference type="EMBL" id="KAG7125081.1"/>
    </source>
</evidence>
<feature type="region of interest" description="Disordered" evidence="1">
    <location>
        <begin position="1"/>
        <end position="129"/>
    </location>
</feature>
<feature type="compositionally biased region" description="Polar residues" evidence="1">
    <location>
        <begin position="359"/>
        <end position="383"/>
    </location>
</feature>
<feature type="compositionally biased region" description="Low complexity" evidence="1">
    <location>
        <begin position="25"/>
        <end position="39"/>
    </location>
</feature>
<reference evidence="2" key="1">
    <citation type="journal article" date="2021" name="Mol. Plant Pathol.">
        <title>A 20-kb lineage-specific genomic region tames virulence in pathogenic amphidiploid Verticillium longisporum.</title>
        <authorList>
            <person name="Harting R."/>
            <person name="Starke J."/>
            <person name="Kusch H."/>
            <person name="Poggeler S."/>
            <person name="Maurus I."/>
            <person name="Schluter R."/>
            <person name="Landesfeind M."/>
            <person name="Bulla I."/>
            <person name="Nowrousian M."/>
            <person name="de Jonge R."/>
            <person name="Stahlhut G."/>
            <person name="Hoff K.J."/>
            <person name="Asshauer K.P."/>
            <person name="Thurmer A."/>
            <person name="Stanke M."/>
            <person name="Daniel R."/>
            <person name="Morgenstern B."/>
            <person name="Thomma B.P.H.J."/>
            <person name="Kronstad J.W."/>
            <person name="Braus-Stromeyer S.A."/>
            <person name="Braus G.H."/>
        </authorList>
    </citation>
    <scope>NUCLEOTIDE SEQUENCE</scope>
    <source>
        <strain evidence="2">Vl32</strain>
    </source>
</reference>
<comment type="caution">
    <text evidence="2">The sequence shown here is derived from an EMBL/GenBank/DDBJ whole genome shotgun (WGS) entry which is preliminary data.</text>
</comment>
<dbReference type="Proteomes" id="UP000689129">
    <property type="component" value="Unassembled WGS sequence"/>
</dbReference>
<feature type="region of interest" description="Disordered" evidence="1">
    <location>
        <begin position="338"/>
        <end position="383"/>
    </location>
</feature>
<dbReference type="OrthoDB" id="2530523at2759"/>
<evidence type="ECO:0000313" key="3">
    <source>
        <dbReference type="Proteomes" id="UP000689129"/>
    </source>
</evidence>
<feature type="compositionally biased region" description="Low complexity" evidence="1">
    <location>
        <begin position="59"/>
        <end position="73"/>
    </location>
</feature>
<gene>
    <name evidence="2" type="ORF">HYQ45_013420</name>
</gene>
<protein>
    <submittedName>
        <fullName evidence="2">Uncharacterized protein</fullName>
    </submittedName>
</protein>
<dbReference type="AlphaFoldDB" id="A0A8I2ZEB8"/>
<feature type="compositionally biased region" description="Polar residues" evidence="1">
    <location>
        <begin position="40"/>
        <end position="58"/>
    </location>
</feature>
<sequence>MYNPNQFAGGMPQGQQPSFPGAGQPNPAMMSGPGPAGMMQSTAMPQMPTNGQPNQMAYPNQQFQGNAAGQQFPPNYMAAGMPGFPANSNMNPQQQQHNISSSNTNKPSSSSISSISSSNISSSNISSSISSSSIIINNNNITSRPISSRNTSNIFNNTSRNQIKWPSAAATPQTPTFPSNAQNPAVNGAPPAATPLSPGSVAKEQERMMVLLSINNELLYESIRMQQTLHELKEDSGPPEAGAAPSREEMMAQQDYNQCMRRLQGNLSYLATMVDRDRKPATLPPSPAYLTPPPLNMKIPVKSHPPGADEETKVLEPMVDREQRQKLMVELYTQLQGLYPGVDPKKEPTYNRAPGQKPGTAQASPVVTHSQGPPQTPTSATAP</sequence>
<feature type="compositionally biased region" description="Low complexity" evidence="1">
    <location>
        <begin position="98"/>
        <end position="129"/>
    </location>
</feature>
<organism evidence="2 3">
    <name type="scientific">Verticillium longisporum</name>
    <name type="common">Verticillium dahliae var. longisporum</name>
    <dbReference type="NCBI Taxonomy" id="100787"/>
    <lineage>
        <taxon>Eukaryota</taxon>
        <taxon>Fungi</taxon>
        <taxon>Dikarya</taxon>
        <taxon>Ascomycota</taxon>
        <taxon>Pezizomycotina</taxon>
        <taxon>Sordariomycetes</taxon>
        <taxon>Hypocreomycetidae</taxon>
        <taxon>Glomerellales</taxon>
        <taxon>Plectosphaerellaceae</taxon>
        <taxon>Verticillium</taxon>
    </lineage>
</organism>
<evidence type="ECO:0000256" key="1">
    <source>
        <dbReference type="SAM" id="MobiDB-lite"/>
    </source>
</evidence>
<name>A0A8I2ZEB8_VERLO</name>
<dbReference type="EMBL" id="JAEMWZ010000321">
    <property type="protein sequence ID" value="KAG7125081.1"/>
    <property type="molecule type" value="Genomic_DNA"/>
</dbReference>
<proteinExistence type="predicted"/>